<evidence type="ECO:0000313" key="2">
    <source>
        <dbReference type="EMBL" id="OQR66249.1"/>
    </source>
</evidence>
<protein>
    <submittedName>
        <fullName evidence="2">Uncharacterized protein</fullName>
    </submittedName>
</protein>
<reference evidence="2 3" key="1">
    <citation type="journal article" date="2017" name="Gigascience">
        <title>Draft genome of the honey bee ectoparasitic mite, Tropilaelaps mercedesae, is shaped by the parasitic life history.</title>
        <authorList>
            <person name="Dong X."/>
            <person name="Armstrong S.D."/>
            <person name="Xia D."/>
            <person name="Makepeace B.L."/>
            <person name="Darby A.C."/>
            <person name="Kadowaki T."/>
        </authorList>
    </citation>
    <scope>NUCLEOTIDE SEQUENCE [LARGE SCALE GENOMIC DNA]</scope>
    <source>
        <strain evidence="2">Wuxi-XJTLU</strain>
    </source>
</reference>
<dbReference type="InParanoid" id="A0A1V9WYD8"/>
<comment type="caution">
    <text evidence="2">The sequence shown here is derived from an EMBL/GenBank/DDBJ whole genome shotgun (WGS) entry which is preliminary data.</text>
</comment>
<keyword evidence="3" id="KW-1185">Reference proteome</keyword>
<organism evidence="2 3">
    <name type="scientific">Tropilaelaps mercedesae</name>
    <dbReference type="NCBI Taxonomy" id="418985"/>
    <lineage>
        <taxon>Eukaryota</taxon>
        <taxon>Metazoa</taxon>
        <taxon>Ecdysozoa</taxon>
        <taxon>Arthropoda</taxon>
        <taxon>Chelicerata</taxon>
        <taxon>Arachnida</taxon>
        <taxon>Acari</taxon>
        <taxon>Parasitiformes</taxon>
        <taxon>Mesostigmata</taxon>
        <taxon>Gamasina</taxon>
        <taxon>Dermanyssoidea</taxon>
        <taxon>Laelapidae</taxon>
        <taxon>Tropilaelaps</taxon>
    </lineage>
</organism>
<accession>A0A1V9WYD8</accession>
<dbReference type="AlphaFoldDB" id="A0A1V9WYD8"/>
<dbReference type="Proteomes" id="UP000192247">
    <property type="component" value="Unassembled WGS sequence"/>
</dbReference>
<feature type="compositionally biased region" description="Polar residues" evidence="1">
    <location>
        <begin position="10"/>
        <end position="19"/>
    </location>
</feature>
<gene>
    <name evidence="2" type="ORF">BIW11_05022</name>
</gene>
<proteinExistence type="predicted"/>
<sequence>MSGASCGSCGDNNNRSAPVTNTNTSGSAGSNSTMGLPEVVPEHE</sequence>
<evidence type="ECO:0000313" key="3">
    <source>
        <dbReference type="Proteomes" id="UP000192247"/>
    </source>
</evidence>
<feature type="region of interest" description="Disordered" evidence="1">
    <location>
        <begin position="1"/>
        <end position="44"/>
    </location>
</feature>
<dbReference type="EMBL" id="MNPL01033217">
    <property type="protein sequence ID" value="OQR66249.1"/>
    <property type="molecule type" value="Genomic_DNA"/>
</dbReference>
<evidence type="ECO:0000256" key="1">
    <source>
        <dbReference type="SAM" id="MobiDB-lite"/>
    </source>
</evidence>
<feature type="compositionally biased region" description="Low complexity" evidence="1">
    <location>
        <begin position="20"/>
        <end position="35"/>
    </location>
</feature>
<name>A0A1V9WYD8_9ACAR</name>